<reference evidence="4" key="2">
    <citation type="submission" date="2025-09" db="UniProtKB">
        <authorList>
            <consortium name="Ensembl"/>
        </authorList>
    </citation>
    <scope>IDENTIFICATION</scope>
</reference>
<dbReference type="PROSITE" id="PS50041">
    <property type="entry name" value="C_TYPE_LECTIN_2"/>
    <property type="match status" value="1"/>
</dbReference>
<name>A0A8C9ZE43_SANLU</name>
<dbReference type="InterPro" id="IPR050111">
    <property type="entry name" value="C-type_lectin/snaclec_domain"/>
</dbReference>
<evidence type="ECO:0000259" key="3">
    <source>
        <dbReference type="PROSITE" id="PS50041"/>
    </source>
</evidence>
<dbReference type="Gene3D" id="3.10.100.10">
    <property type="entry name" value="Mannose-Binding Protein A, subunit A"/>
    <property type="match status" value="1"/>
</dbReference>
<protein>
    <recommendedName>
        <fullName evidence="3">C-type lectin domain-containing protein</fullName>
    </recommendedName>
</protein>
<accession>A0A8C9ZE43</accession>
<dbReference type="InterPro" id="IPR001304">
    <property type="entry name" value="C-type_lectin-like"/>
</dbReference>
<organism evidence="4 5">
    <name type="scientific">Sander lucioperca</name>
    <name type="common">Pike-perch</name>
    <name type="synonym">Perca lucioperca</name>
    <dbReference type="NCBI Taxonomy" id="283035"/>
    <lineage>
        <taxon>Eukaryota</taxon>
        <taxon>Metazoa</taxon>
        <taxon>Chordata</taxon>
        <taxon>Craniata</taxon>
        <taxon>Vertebrata</taxon>
        <taxon>Euteleostomi</taxon>
        <taxon>Actinopterygii</taxon>
        <taxon>Neopterygii</taxon>
        <taxon>Teleostei</taxon>
        <taxon>Neoteleostei</taxon>
        <taxon>Acanthomorphata</taxon>
        <taxon>Eupercaria</taxon>
        <taxon>Perciformes</taxon>
        <taxon>Percoidei</taxon>
        <taxon>Percidae</taxon>
        <taxon>Luciopercinae</taxon>
        <taxon>Sander</taxon>
    </lineage>
</organism>
<keyword evidence="5" id="KW-1185">Reference proteome</keyword>
<dbReference type="Proteomes" id="UP000694568">
    <property type="component" value="Unplaced"/>
</dbReference>
<dbReference type="Ensembl" id="ENSSLUT00000039523.1">
    <property type="protein sequence ID" value="ENSSLUP00000038308.1"/>
    <property type="gene ID" value="ENSSLUG00000017116.1"/>
</dbReference>
<dbReference type="PANTHER" id="PTHR22803">
    <property type="entry name" value="MANNOSE, PHOSPHOLIPASE, LECTIN RECEPTOR RELATED"/>
    <property type="match status" value="1"/>
</dbReference>
<evidence type="ECO:0000256" key="1">
    <source>
        <dbReference type="ARBA" id="ARBA00023157"/>
    </source>
</evidence>
<dbReference type="SUPFAM" id="SSF56436">
    <property type="entry name" value="C-type lectin-like"/>
    <property type="match status" value="1"/>
</dbReference>
<evidence type="ECO:0000313" key="4">
    <source>
        <dbReference type="Ensembl" id="ENSSLUP00000038308.1"/>
    </source>
</evidence>
<proteinExistence type="predicted"/>
<keyword evidence="2" id="KW-0175">Coiled coil</keyword>
<dbReference type="GeneTree" id="ENSGT01140000282902"/>
<reference evidence="4" key="1">
    <citation type="submission" date="2025-08" db="UniProtKB">
        <authorList>
            <consortium name="Ensembl"/>
        </authorList>
    </citation>
    <scope>IDENTIFICATION</scope>
</reference>
<sequence>MAANRNLTNLNNKLSLDNEKLRRDNNNLTVQLGNLTQNYTVLESKITNLTADELETQRKNLTERIQDMETTWNKLNVSRAQWSIDVYCPKTNNGRQCNACQNGWELSGSNCYVYHNAAPADRKTWEEAQQVCRGKSSDLVVVHSQEEKVMRKLSGTDGYWFGLRAEGGRWKWIDGSNLTESYWTPQPPPTATDGQCVMSVQNVGWRSVNCTEKKQWICIMKVLSL</sequence>
<evidence type="ECO:0000313" key="5">
    <source>
        <dbReference type="Proteomes" id="UP000694568"/>
    </source>
</evidence>
<dbReference type="InterPro" id="IPR018378">
    <property type="entry name" value="C-type_lectin_CS"/>
</dbReference>
<dbReference type="SMART" id="SM00034">
    <property type="entry name" value="CLECT"/>
    <property type="match status" value="1"/>
</dbReference>
<evidence type="ECO:0000256" key="2">
    <source>
        <dbReference type="SAM" id="Coils"/>
    </source>
</evidence>
<feature type="domain" description="C-type lectin" evidence="3">
    <location>
        <begin position="107"/>
        <end position="219"/>
    </location>
</feature>
<dbReference type="AlphaFoldDB" id="A0A8C9ZE43"/>
<feature type="coiled-coil region" evidence="2">
    <location>
        <begin position="4"/>
        <end position="71"/>
    </location>
</feature>
<dbReference type="InterPro" id="IPR016186">
    <property type="entry name" value="C-type_lectin-like/link_sf"/>
</dbReference>
<keyword evidence="1" id="KW-1015">Disulfide bond</keyword>
<dbReference type="InterPro" id="IPR016187">
    <property type="entry name" value="CTDL_fold"/>
</dbReference>
<dbReference type="PROSITE" id="PS00615">
    <property type="entry name" value="C_TYPE_LECTIN_1"/>
    <property type="match status" value="1"/>
</dbReference>
<dbReference type="Pfam" id="PF00059">
    <property type="entry name" value="Lectin_C"/>
    <property type="match status" value="1"/>
</dbReference>